<keyword evidence="2" id="KW-1133">Transmembrane helix</keyword>
<sequence>MSELCLSSTPKKTIQVSSLLLSDLHLFFSFILSHPLYFFYFIFFSPYLLKLLSYLSPLFVTTSLLLLGFLTVHDNSSLELSESKLGFLLQTYHAVMERLRPKTDDEYNEFHYFEELEAYKIVFDTSTFYAREKSDEVLDLGSEENCFEALEASVFQSSSYEIPGMSMSEVLVDNLEEKTVEIAWEETTDQQAIMEEKRLEGFLKVLDEFENRTYNVEEKKVDKIKDVEVEFSIDNGGEVTSKVAAKSETFDAYVDCIDNGGEYTSNFLESPSSRTLDSNLGSYGSMRREKEWKRTLACKLFEERHNVDSGGEGMDLLWETYEADSSNKAKPKINSKKKKNKKRSDSECYVDNDDEEEDMNGQLCCLQALKFSTGKMNLGMGRPNLMKISKAIKGIGWLHHVTKHGKKGYN</sequence>
<feature type="transmembrane region" description="Helical" evidence="2">
    <location>
        <begin position="24"/>
        <end position="44"/>
    </location>
</feature>
<name>A0A4S4ERE8_CAMSN</name>
<organism evidence="3 4">
    <name type="scientific">Camellia sinensis var. sinensis</name>
    <name type="common">China tea</name>
    <dbReference type="NCBI Taxonomy" id="542762"/>
    <lineage>
        <taxon>Eukaryota</taxon>
        <taxon>Viridiplantae</taxon>
        <taxon>Streptophyta</taxon>
        <taxon>Embryophyta</taxon>
        <taxon>Tracheophyta</taxon>
        <taxon>Spermatophyta</taxon>
        <taxon>Magnoliopsida</taxon>
        <taxon>eudicotyledons</taxon>
        <taxon>Gunneridae</taxon>
        <taxon>Pentapetalae</taxon>
        <taxon>asterids</taxon>
        <taxon>Ericales</taxon>
        <taxon>Theaceae</taxon>
        <taxon>Camellia</taxon>
    </lineage>
</organism>
<protein>
    <submittedName>
        <fullName evidence="3">Uncharacterized protein</fullName>
    </submittedName>
</protein>
<keyword evidence="2" id="KW-0472">Membrane</keyword>
<evidence type="ECO:0000256" key="1">
    <source>
        <dbReference type="SAM" id="MobiDB-lite"/>
    </source>
</evidence>
<comment type="caution">
    <text evidence="3">The sequence shown here is derived from an EMBL/GenBank/DDBJ whole genome shotgun (WGS) entry which is preliminary data.</text>
</comment>
<keyword evidence="2" id="KW-0812">Transmembrane</keyword>
<evidence type="ECO:0000313" key="3">
    <source>
        <dbReference type="EMBL" id="THG18915.1"/>
    </source>
</evidence>
<dbReference type="AlphaFoldDB" id="A0A4S4ERE8"/>
<feature type="compositionally biased region" description="Basic residues" evidence="1">
    <location>
        <begin position="329"/>
        <end position="342"/>
    </location>
</feature>
<feature type="transmembrane region" description="Helical" evidence="2">
    <location>
        <begin position="51"/>
        <end position="72"/>
    </location>
</feature>
<dbReference type="PANTHER" id="PTHR36760:SF1">
    <property type="entry name" value="ACIDIC LEUCINE-RICH NUCLEAR PHOSPHOPROTEIN 32 FAMILY B PROTEIN"/>
    <property type="match status" value="1"/>
</dbReference>
<evidence type="ECO:0000256" key="2">
    <source>
        <dbReference type="SAM" id="Phobius"/>
    </source>
</evidence>
<dbReference type="PANTHER" id="PTHR36760">
    <property type="entry name" value="ACIDIC LEUCINE-RICH NUCLEAR PHOSPHOPROTEIN 32 FAMILY B PROTEIN"/>
    <property type="match status" value="1"/>
</dbReference>
<keyword evidence="4" id="KW-1185">Reference proteome</keyword>
<proteinExistence type="predicted"/>
<evidence type="ECO:0000313" key="4">
    <source>
        <dbReference type="Proteomes" id="UP000306102"/>
    </source>
</evidence>
<gene>
    <name evidence="3" type="ORF">TEA_022362</name>
</gene>
<accession>A0A4S4ERE8</accession>
<feature type="region of interest" description="Disordered" evidence="1">
    <location>
        <begin position="328"/>
        <end position="347"/>
    </location>
</feature>
<dbReference type="EMBL" id="SDRB02002761">
    <property type="protein sequence ID" value="THG18915.1"/>
    <property type="molecule type" value="Genomic_DNA"/>
</dbReference>
<reference evidence="3 4" key="1">
    <citation type="journal article" date="2018" name="Proc. Natl. Acad. Sci. U.S.A.">
        <title>Draft genome sequence of Camellia sinensis var. sinensis provides insights into the evolution of the tea genome and tea quality.</title>
        <authorList>
            <person name="Wei C."/>
            <person name="Yang H."/>
            <person name="Wang S."/>
            <person name="Zhao J."/>
            <person name="Liu C."/>
            <person name="Gao L."/>
            <person name="Xia E."/>
            <person name="Lu Y."/>
            <person name="Tai Y."/>
            <person name="She G."/>
            <person name="Sun J."/>
            <person name="Cao H."/>
            <person name="Tong W."/>
            <person name="Gao Q."/>
            <person name="Li Y."/>
            <person name="Deng W."/>
            <person name="Jiang X."/>
            <person name="Wang W."/>
            <person name="Chen Q."/>
            <person name="Zhang S."/>
            <person name="Li H."/>
            <person name="Wu J."/>
            <person name="Wang P."/>
            <person name="Li P."/>
            <person name="Shi C."/>
            <person name="Zheng F."/>
            <person name="Jian J."/>
            <person name="Huang B."/>
            <person name="Shan D."/>
            <person name="Shi M."/>
            <person name="Fang C."/>
            <person name="Yue Y."/>
            <person name="Li F."/>
            <person name="Li D."/>
            <person name="Wei S."/>
            <person name="Han B."/>
            <person name="Jiang C."/>
            <person name="Yin Y."/>
            <person name="Xia T."/>
            <person name="Zhang Z."/>
            <person name="Bennetzen J.L."/>
            <person name="Zhao S."/>
            <person name="Wan X."/>
        </authorList>
    </citation>
    <scope>NUCLEOTIDE SEQUENCE [LARGE SCALE GENOMIC DNA]</scope>
    <source>
        <strain evidence="4">cv. Shuchazao</strain>
        <tissue evidence="3">Leaf</tissue>
    </source>
</reference>
<dbReference type="Proteomes" id="UP000306102">
    <property type="component" value="Unassembled WGS sequence"/>
</dbReference>